<evidence type="ECO:0000313" key="4">
    <source>
        <dbReference type="RefSeq" id="XP_022717623.1"/>
    </source>
</evidence>
<evidence type="ECO:0000313" key="5">
    <source>
        <dbReference type="RefSeq" id="XP_022717624.1"/>
    </source>
</evidence>
<dbReference type="RefSeq" id="XP_022717624.1">
    <property type="nucleotide sequence ID" value="XM_022861889.1"/>
</dbReference>
<evidence type="ECO:0000313" key="3">
    <source>
        <dbReference type="RefSeq" id="XP_022717622.1"/>
    </source>
</evidence>
<dbReference type="GeneID" id="111276089"/>
<keyword evidence="2" id="KW-1185">Reference proteome</keyword>
<dbReference type="RefSeq" id="XP_022717627.1">
    <property type="nucleotide sequence ID" value="XM_022861892.1"/>
</dbReference>
<keyword evidence="1" id="KW-0812">Transmembrane</keyword>
<evidence type="ECO:0000313" key="9">
    <source>
        <dbReference type="RefSeq" id="XP_022717628.1"/>
    </source>
</evidence>
<evidence type="ECO:0000256" key="1">
    <source>
        <dbReference type="SAM" id="Phobius"/>
    </source>
</evidence>
<dbReference type="Proteomes" id="UP000515121">
    <property type="component" value="Unplaced"/>
</dbReference>
<proteinExistence type="predicted"/>
<evidence type="ECO:0000313" key="7">
    <source>
        <dbReference type="RefSeq" id="XP_022717626.1"/>
    </source>
</evidence>
<sequence length="99" mass="11119">MHVITMGIACIFTSRSGVKLMLVNHFSTAFIIILFLLVRRTLEQQLAKRDIASNSKTLEETNANLDEVIALTKKLQMVDKINKVLCNGEIEGKEDQVSK</sequence>
<keyword evidence="1" id="KW-1133">Transmembrane helix</keyword>
<dbReference type="RefSeq" id="XP_022717622.1">
    <property type="nucleotide sequence ID" value="XM_022861887.1"/>
</dbReference>
<feature type="transmembrane region" description="Helical" evidence="1">
    <location>
        <begin position="20"/>
        <end position="38"/>
    </location>
</feature>
<evidence type="ECO:0000313" key="2">
    <source>
        <dbReference type="Proteomes" id="UP000515121"/>
    </source>
</evidence>
<evidence type="ECO:0000313" key="10">
    <source>
        <dbReference type="RefSeq" id="XP_022717629.1"/>
    </source>
</evidence>
<name>A0A6P5WP33_DURZI</name>
<dbReference type="RefSeq" id="XP_022717623.1">
    <property type="nucleotide sequence ID" value="XM_022861888.1"/>
</dbReference>
<dbReference type="RefSeq" id="XP_022717626.1">
    <property type="nucleotide sequence ID" value="XM_022861891.1"/>
</dbReference>
<dbReference type="RefSeq" id="XP_022717628.1">
    <property type="nucleotide sequence ID" value="XM_022861893.1"/>
</dbReference>
<dbReference type="AlphaFoldDB" id="A0A6P5WP33"/>
<accession>A0A6P5WP33</accession>
<reference evidence="3 4" key="1">
    <citation type="submission" date="2025-04" db="UniProtKB">
        <authorList>
            <consortium name="RefSeq"/>
        </authorList>
    </citation>
    <scope>IDENTIFICATION</scope>
    <source>
        <tissue evidence="3 4">Fruit stalk</tissue>
    </source>
</reference>
<evidence type="ECO:0000313" key="8">
    <source>
        <dbReference type="RefSeq" id="XP_022717627.1"/>
    </source>
</evidence>
<dbReference type="RefSeq" id="XP_022717629.1">
    <property type="nucleotide sequence ID" value="XM_022861894.1"/>
</dbReference>
<keyword evidence="1" id="KW-0472">Membrane</keyword>
<dbReference type="RefSeq" id="XP_022717625.1">
    <property type="nucleotide sequence ID" value="XM_022861890.1"/>
</dbReference>
<gene>
    <name evidence="3 4 5 6 7 8 9 10" type="primary">LOC111276089</name>
</gene>
<evidence type="ECO:0000313" key="6">
    <source>
        <dbReference type="RefSeq" id="XP_022717625.1"/>
    </source>
</evidence>
<organism evidence="2 9">
    <name type="scientific">Durio zibethinus</name>
    <name type="common">Durian</name>
    <dbReference type="NCBI Taxonomy" id="66656"/>
    <lineage>
        <taxon>Eukaryota</taxon>
        <taxon>Viridiplantae</taxon>
        <taxon>Streptophyta</taxon>
        <taxon>Embryophyta</taxon>
        <taxon>Tracheophyta</taxon>
        <taxon>Spermatophyta</taxon>
        <taxon>Magnoliopsida</taxon>
        <taxon>eudicotyledons</taxon>
        <taxon>Gunneridae</taxon>
        <taxon>Pentapetalae</taxon>
        <taxon>rosids</taxon>
        <taxon>malvids</taxon>
        <taxon>Malvales</taxon>
        <taxon>Malvaceae</taxon>
        <taxon>Helicteroideae</taxon>
        <taxon>Durio</taxon>
    </lineage>
</organism>
<protein>
    <submittedName>
        <fullName evidence="3 4">Uncharacterized protein LOC111276089 isoform X2</fullName>
    </submittedName>
</protein>